<dbReference type="PROSITE" id="PS50878">
    <property type="entry name" value="RT_POL"/>
    <property type="match status" value="1"/>
</dbReference>
<keyword evidence="3" id="KW-0695">RNA-directed DNA polymerase</keyword>
<dbReference type="PANTHER" id="PTHR34047">
    <property type="entry name" value="NUCLEAR INTRON MATURASE 1, MITOCHONDRIAL-RELATED"/>
    <property type="match status" value="1"/>
</dbReference>
<reference evidence="4" key="1">
    <citation type="submission" date="2016-10" db="EMBL/GenBank/DDBJ databases">
        <authorList>
            <person name="Varghese N."/>
            <person name="Submissions S."/>
        </authorList>
    </citation>
    <scope>NUCLEOTIDE SEQUENCE [LARGE SCALE GENOMIC DNA]</scope>
    <source>
        <strain evidence="4">CGMCC 1.10228</strain>
    </source>
</reference>
<protein>
    <submittedName>
        <fullName evidence="3">Reverse transcriptase (RNA-dependent DNA polymerase)</fullName>
    </submittedName>
</protein>
<dbReference type="InterPro" id="IPR043502">
    <property type="entry name" value="DNA/RNA_pol_sf"/>
</dbReference>
<evidence type="ECO:0000313" key="3">
    <source>
        <dbReference type="EMBL" id="SDH89319.1"/>
    </source>
</evidence>
<evidence type="ECO:0000313" key="4">
    <source>
        <dbReference type="Proteomes" id="UP000198854"/>
    </source>
</evidence>
<dbReference type="GO" id="GO:0003964">
    <property type="term" value="F:RNA-directed DNA polymerase activity"/>
    <property type="evidence" value="ECO:0007669"/>
    <property type="project" value="UniProtKB-KW"/>
</dbReference>
<dbReference type="RefSeq" id="WP_093278709.1">
    <property type="nucleotide sequence ID" value="NZ_FNDD01000034.1"/>
</dbReference>
<keyword evidence="4" id="KW-1185">Reference proteome</keyword>
<dbReference type="Pfam" id="PF00078">
    <property type="entry name" value="RVT_1"/>
    <property type="match status" value="1"/>
</dbReference>
<feature type="domain" description="Reverse transcriptase" evidence="2">
    <location>
        <begin position="1"/>
        <end position="288"/>
    </location>
</feature>
<dbReference type="SUPFAM" id="SSF56672">
    <property type="entry name" value="DNA/RNA polymerases"/>
    <property type="match status" value="1"/>
</dbReference>
<dbReference type="STRING" id="861298.SAMN04488136_13458"/>
<dbReference type="InterPro" id="IPR000477">
    <property type="entry name" value="RT_dom"/>
</dbReference>
<dbReference type="Proteomes" id="UP000198854">
    <property type="component" value="Unassembled WGS sequence"/>
</dbReference>
<proteinExistence type="inferred from homology"/>
<organism evidence="3 4">
    <name type="scientific">Vibrio xiamenensis</name>
    <dbReference type="NCBI Taxonomy" id="861298"/>
    <lineage>
        <taxon>Bacteria</taxon>
        <taxon>Pseudomonadati</taxon>
        <taxon>Pseudomonadota</taxon>
        <taxon>Gammaproteobacteria</taxon>
        <taxon>Vibrionales</taxon>
        <taxon>Vibrionaceae</taxon>
        <taxon>Vibrio</taxon>
    </lineage>
</organism>
<evidence type="ECO:0000256" key="1">
    <source>
        <dbReference type="ARBA" id="ARBA00034120"/>
    </source>
</evidence>
<dbReference type="EMBL" id="FNDD01000034">
    <property type="protein sequence ID" value="SDH89319.1"/>
    <property type="molecule type" value="Genomic_DNA"/>
</dbReference>
<dbReference type="InterPro" id="IPR051083">
    <property type="entry name" value="GrpII_Intron_Splice-Mob/Def"/>
</dbReference>
<keyword evidence="3" id="KW-0808">Transferase</keyword>
<sequence length="545" mass="62262">MASEVTLEHFKKAAREIGAHGDNDTLPFDLDNRFISDCNEDIAEVAYNLFQAFDKAGKNKARQMIDSLSIFHERLLVPSGTSGFRITTKIHPFWNVYINGLAIAISEKLAPRRYDGAHSYRHSNEGSRLFLQEHSWYSYKAATLNEPLLTESKSVVVQTDVSGFYEHIYHHRLENLIGDLFSAHSTVSAQLDRILNQMSSGRSFGLPVGGQCSRVLAEVLMHAIDELLTASGMVWHRYVDDYTLIASSQSDAYKALSSLSRYLADYGLSLNRTKTTFLSSLHYKNFVTAQLSSDDEQAGKLKEIDLYFDPYTDDPHAEYEELQKAVNEIDVVSLLQAETFKSQPDSYLVAQISRTLEFQSPHAAAQLCQTLLKPSNLNAFRASWSKIMRGIAKIRADERFTTIHSTIDFSLDDVIQKCEHLLLPEANCLHFMRAIRFKETPKRSIFVQDRFNSSEFVTIKRASVDCWRHWKSRSRFLSASNSYDTSHEELQRMFWLASYQFGDEGNHFRGRVKKKIEHAWALGFESEESKTFSELYKGWSTSCGF</sequence>
<dbReference type="CDD" id="cd01646">
    <property type="entry name" value="RT_Bac_retron_I"/>
    <property type="match status" value="1"/>
</dbReference>
<keyword evidence="3" id="KW-0548">Nucleotidyltransferase</keyword>
<name>A0A1G8G4N8_9VIBR</name>
<dbReference type="OrthoDB" id="9780724at2"/>
<comment type="similarity">
    <text evidence="1">Belongs to the bacterial reverse transcriptase family.</text>
</comment>
<gene>
    <name evidence="3" type="ORF">SAMN04488136_13458</name>
</gene>
<accession>A0A1G8G4N8</accession>
<dbReference type="AlphaFoldDB" id="A0A1G8G4N8"/>
<evidence type="ECO:0000259" key="2">
    <source>
        <dbReference type="PROSITE" id="PS50878"/>
    </source>
</evidence>
<dbReference type="PANTHER" id="PTHR34047:SF8">
    <property type="entry name" value="PROTEIN YKFC"/>
    <property type="match status" value="1"/>
</dbReference>